<name>A0A4C1UDR1_EUMVA</name>
<dbReference type="Proteomes" id="UP000299102">
    <property type="component" value="Unassembled WGS sequence"/>
</dbReference>
<proteinExistence type="predicted"/>
<reference evidence="4 5" key="1">
    <citation type="journal article" date="2019" name="Commun. Biol.">
        <title>The bagworm genome reveals a unique fibroin gene that provides high tensile strength.</title>
        <authorList>
            <person name="Kono N."/>
            <person name="Nakamura H."/>
            <person name="Ohtoshi R."/>
            <person name="Tomita M."/>
            <person name="Numata K."/>
            <person name="Arakawa K."/>
        </authorList>
    </citation>
    <scope>NUCLEOTIDE SEQUENCE [LARGE SCALE GENOMIC DNA]</scope>
</reference>
<feature type="region of interest" description="Disordered" evidence="3">
    <location>
        <begin position="112"/>
        <end position="132"/>
    </location>
</feature>
<dbReference type="AlphaFoldDB" id="A0A4C1UDR1"/>
<protein>
    <submittedName>
        <fullName evidence="4">Uncharacterized protein</fullName>
    </submittedName>
</protein>
<keyword evidence="1" id="KW-0732">Signal</keyword>
<keyword evidence="2" id="KW-0193">Cuticle</keyword>
<accession>A0A4C1UDR1</accession>
<dbReference type="InterPro" id="IPR000618">
    <property type="entry name" value="Insect_cuticle"/>
</dbReference>
<dbReference type="OrthoDB" id="6436078at2759"/>
<dbReference type="Pfam" id="PF00379">
    <property type="entry name" value="Chitin_bind_4"/>
    <property type="match status" value="1"/>
</dbReference>
<evidence type="ECO:0000256" key="3">
    <source>
        <dbReference type="SAM" id="MobiDB-lite"/>
    </source>
</evidence>
<keyword evidence="5" id="KW-1185">Reference proteome</keyword>
<organism evidence="4 5">
    <name type="scientific">Eumeta variegata</name>
    <name type="common">Bagworm moth</name>
    <name type="synonym">Eumeta japonica</name>
    <dbReference type="NCBI Taxonomy" id="151549"/>
    <lineage>
        <taxon>Eukaryota</taxon>
        <taxon>Metazoa</taxon>
        <taxon>Ecdysozoa</taxon>
        <taxon>Arthropoda</taxon>
        <taxon>Hexapoda</taxon>
        <taxon>Insecta</taxon>
        <taxon>Pterygota</taxon>
        <taxon>Neoptera</taxon>
        <taxon>Endopterygota</taxon>
        <taxon>Lepidoptera</taxon>
        <taxon>Glossata</taxon>
        <taxon>Ditrysia</taxon>
        <taxon>Tineoidea</taxon>
        <taxon>Psychidae</taxon>
        <taxon>Oiketicinae</taxon>
        <taxon>Eumeta</taxon>
    </lineage>
</organism>
<dbReference type="GO" id="GO:0042302">
    <property type="term" value="F:structural constituent of cuticle"/>
    <property type="evidence" value="ECO:0007669"/>
    <property type="project" value="UniProtKB-UniRule"/>
</dbReference>
<evidence type="ECO:0000256" key="2">
    <source>
        <dbReference type="PROSITE-ProRule" id="PRU00497"/>
    </source>
</evidence>
<sequence>MVTSCLKLPNIPKYSSLYGLVSILFDSSVTNRSEAMQYPANDGDDSSSTHCAAKGMWTKLYQQRQTSRIEHVCLRCQSRYEERDNDGRVHGHYGYMDKRGKLRVVKFEADPERGFHSDAVPDPDDSNPDAQP</sequence>
<evidence type="ECO:0000256" key="1">
    <source>
        <dbReference type="ARBA" id="ARBA00022729"/>
    </source>
</evidence>
<dbReference type="PROSITE" id="PS51155">
    <property type="entry name" value="CHIT_BIND_RR_2"/>
    <property type="match status" value="1"/>
</dbReference>
<evidence type="ECO:0000313" key="4">
    <source>
        <dbReference type="EMBL" id="GBP24613.1"/>
    </source>
</evidence>
<comment type="caution">
    <text evidence="4">The sequence shown here is derived from an EMBL/GenBank/DDBJ whole genome shotgun (WGS) entry which is preliminary data.</text>
</comment>
<feature type="compositionally biased region" description="Acidic residues" evidence="3">
    <location>
        <begin position="121"/>
        <end position="132"/>
    </location>
</feature>
<evidence type="ECO:0000313" key="5">
    <source>
        <dbReference type="Proteomes" id="UP000299102"/>
    </source>
</evidence>
<dbReference type="EMBL" id="BGZK01000163">
    <property type="protein sequence ID" value="GBP24613.1"/>
    <property type="molecule type" value="Genomic_DNA"/>
</dbReference>
<gene>
    <name evidence="4" type="ORF">EVAR_79524_1</name>
</gene>